<comment type="caution">
    <text evidence="8">The sequence shown here is derived from an EMBL/GenBank/DDBJ whole genome shotgun (WGS) entry which is preliminary data.</text>
</comment>
<dbReference type="InterPro" id="IPR036628">
    <property type="entry name" value="Clp_N_dom_sf"/>
</dbReference>
<keyword evidence="5" id="KW-0143">Chaperone</keyword>
<accession>A0ABV7VRG8</accession>
<evidence type="ECO:0000256" key="3">
    <source>
        <dbReference type="ARBA" id="ARBA00022741"/>
    </source>
</evidence>
<dbReference type="CDD" id="cd00009">
    <property type="entry name" value="AAA"/>
    <property type="match status" value="1"/>
</dbReference>
<dbReference type="InterPro" id="IPR003593">
    <property type="entry name" value="AAA+_ATPase"/>
</dbReference>
<dbReference type="InterPro" id="IPR004176">
    <property type="entry name" value="Clp_R_N"/>
</dbReference>
<feature type="domain" description="AAA+ ATPase" evidence="6">
    <location>
        <begin position="224"/>
        <end position="370"/>
    </location>
</feature>
<dbReference type="InterPro" id="IPR003959">
    <property type="entry name" value="ATPase_AAA_core"/>
</dbReference>
<dbReference type="InterPro" id="IPR050130">
    <property type="entry name" value="ClpA_ClpB"/>
</dbReference>
<evidence type="ECO:0000256" key="4">
    <source>
        <dbReference type="ARBA" id="ARBA00022840"/>
    </source>
</evidence>
<dbReference type="InterPro" id="IPR018368">
    <property type="entry name" value="ClpA/B_CS1"/>
</dbReference>
<dbReference type="SMART" id="SM01086">
    <property type="entry name" value="ClpB_D2-small"/>
    <property type="match status" value="1"/>
</dbReference>
<keyword evidence="2" id="KW-0677">Repeat</keyword>
<keyword evidence="4" id="KW-0067">ATP-binding</keyword>
<keyword evidence="3" id="KW-0547">Nucleotide-binding</keyword>
<feature type="domain" description="Clp ATPase C-terminal" evidence="7">
    <location>
        <begin position="771"/>
        <end position="862"/>
    </location>
</feature>
<evidence type="ECO:0000259" key="7">
    <source>
        <dbReference type="SMART" id="SM01086"/>
    </source>
</evidence>
<evidence type="ECO:0000259" key="6">
    <source>
        <dbReference type="SMART" id="SM00382"/>
    </source>
</evidence>
<dbReference type="Gene3D" id="3.40.50.300">
    <property type="entry name" value="P-loop containing nucleotide triphosphate hydrolases"/>
    <property type="match status" value="3"/>
</dbReference>
<dbReference type="Pfam" id="PF02861">
    <property type="entry name" value="Clp_N"/>
    <property type="match status" value="1"/>
</dbReference>
<evidence type="ECO:0000256" key="1">
    <source>
        <dbReference type="ARBA" id="ARBA00008675"/>
    </source>
</evidence>
<keyword evidence="9" id="KW-1185">Reference proteome</keyword>
<evidence type="ECO:0000313" key="8">
    <source>
        <dbReference type="EMBL" id="MFC3680118.1"/>
    </source>
</evidence>
<protein>
    <submittedName>
        <fullName evidence="8">Type VI secretion system ATPase TssH</fullName>
    </submittedName>
</protein>
<dbReference type="PANTHER" id="PTHR11638:SF184">
    <property type="entry name" value="ATPASE WITH CHAPERONE ACTIVITY"/>
    <property type="match status" value="1"/>
</dbReference>
<gene>
    <name evidence="8" type="primary">tssH</name>
    <name evidence="8" type="synonym">clpV</name>
    <name evidence="8" type="ORF">ACFOMG_08355</name>
</gene>
<dbReference type="Pfam" id="PF17871">
    <property type="entry name" value="AAA_lid_9"/>
    <property type="match status" value="1"/>
</dbReference>
<feature type="domain" description="AAA+ ATPase" evidence="6">
    <location>
        <begin position="600"/>
        <end position="759"/>
    </location>
</feature>
<dbReference type="RefSeq" id="WP_376865970.1">
    <property type="nucleotide sequence ID" value="NZ_JBHRYB010000005.1"/>
</dbReference>
<name>A0ABV7VRG8_9GAMM</name>
<dbReference type="Pfam" id="PF00004">
    <property type="entry name" value="AAA"/>
    <property type="match status" value="1"/>
</dbReference>
<dbReference type="InterPro" id="IPR019489">
    <property type="entry name" value="Clp_ATPase_C"/>
</dbReference>
<dbReference type="SUPFAM" id="SSF52540">
    <property type="entry name" value="P-loop containing nucleoside triphosphate hydrolases"/>
    <property type="match status" value="2"/>
</dbReference>
<dbReference type="PRINTS" id="PR00300">
    <property type="entry name" value="CLPPROTEASEA"/>
</dbReference>
<dbReference type="PANTHER" id="PTHR11638">
    <property type="entry name" value="ATP-DEPENDENT CLP PROTEASE"/>
    <property type="match status" value="1"/>
</dbReference>
<dbReference type="Gene3D" id="1.10.8.60">
    <property type="match status" value="1"/>
</dbReference>
<dbReference type="InterPro" id="IPR041546">
    <property type="entry name" value="ClpA/ClpB_AAA_lid"/>
</dbReference>
<dbReference type="Gene3D" id="1.10.1780.10">
    <property type="entry name" value="Clp, N-terminal domain"/>
    <property type="match status" value="1"/>
</dbReference>
<sequence length="867" mass="94945">MIMINLTLQNVINKLNPLLRNSLEEAAALAMSHGNYSVECEHWFQKILELPHTDMLNLVRSCSVNPDRLVAQACETVQKLRSGNTRAPSLSPELVRMASQAWMLASVEFDHKQTTSGHLLAAALSEDTLRIQLTESMPELSSLRSESVINFLPDIVGKTTESALVDNGDSAPATGSAQVTASPQSALKKYTINLTERASKGDIDPVLGRDNEVRQLIDILLRRRQNNPILTGEPGVGKTAVVEGFAIRLAAREVPEALEGIQLLSLDLGLLQAGASVKGEFEKRLKAVIQEVKESPKPIIIFIDEAHTLIGAGGAEGKGDAANLLKPALARGEFRTIAATTWSEYKKYFEKDPALTRRFQVVNVAEPDIETAIDMMRGIATTLADHHQVQILDEAIEACVTLSARYIPARQLPDKAVSLLDTACARVALSQGAIPAQLEKARREVEQCATNIELLKAEHDVAGGCEDKLVFYAEKKACAEEQSIRLEAKWQEERVLIAEIFAARSAGKDRSLINDQLVQLAELQGQQGLMMLDVDGQAVAEVVENWTGVPVGRMVTDEIQTVIELDQHLAQRVVGQDHAMAEIAQSIKTSRAGLMDPRKPVGVFLLVGTSGTGKTETALSLAEKLYGGEQNLITINMSEFKEEHKISMLLGASAGYVGYGEGGILTEAVRRNPYSVVLLDEMEKAHPGIQDVFYNLFDKGTIKDGEGRDIDFRNTVIIMTSNACSGQIADICMSGELPPAKELLDRIRPELLQYFRPAFLGRTTIVPYFPLQRSVLTEIVKINLAKIERRIKDCYGADFSYPPELVDDLVMRCKDPDTGARNVENIISRSILPALAGHCLEALAQEQEINSVQVKPDDQGDFSFTIG</sequence>
<dbReference type="NCBIfam" id="TIGR03345">
    <property type="entry name" value="VI_ClpV1"/>
    <property type="match status" value="1"/>
</dbReference>
<dbReference type="Pfam" id="PF07724">
    <property type="entry name" value="AAA_2"/>
    <property type="match status" value="1"/>
</dbReference>
<organism evidence="8 9">
    <name type="scientific">Bacterioplanoides pacificum</name>
    <dbReference type="NCBI Taxonomy" id="1171596"/>
    <lineage>
        <taxon>Bacteria</taxon>
        <taxon>Pseudomonadati</taxon>
        <taxon>Pseudomonadota</taxon>
        <taxon>Gammaproteobacteria</taxon>
        <taxon>Oceanospirillales</taxon>
        <taxon>Oceanospirillaceae</taxon>
        <taxon>Bacterioplanoides</taxon>
    </lineage>
</organism>
<dbReference type="EMBL" id="JBHRYB010000005">
    <property type="protein sequence ID" value="MFC3680118.1"/>
    <property type="molecule type" value="Genomic_DNA"/>
</dbReference>
<evidence type="ECO:0000256" key="2">
    <source>
        <dbReference type="ARBA" id="ARBA00022737"/>
    </source>
</evidence>
<dbReference type="PROSITE" id="PS00870">
    <property type="entry name" value="CLPAB_1"/>
    <property type="match status" value="1"/>
</dbReference>
<dbReference type="SMART" id="SM00382">
    <property type="entry name" value="AAA"/>
    <property type="match status" value="2"/>
</dbReference>
<proteinExistence type="inferred from homology"/>
<dbReference type="CDD" id="cd19499">
    <property type="entry name" value="RecA-like_ClpB_Hsp104-like"/>
    <property type="match status" value="1"/>
</dbReference>
<evidence type="ECO:0000313" key="9">
    <source>
        <dbReference type="Proteomes" id="UP001595722"/>
    </source>
</evidence>
<comment type="similarity">
    <text evidence="1">Belongs to the ClpA/ClpB family.</text>
</comment>
<dbReference type="Proteomes" id="UP001595722">
    <property type="component" value="Unassembled WGS sequence"/>
</dbReference>
<dbReference type="SUPFAM" id="SSF81923">
    <property type="entry name" value="Double Clp-N motif"/>
    <property type="match status" value="1"/>
</dbReference>
<dbReference type="Pfam" id="PF10431">
    <property type="entry name" value="ClpB_D2-small"/>
    <property type="match status" value="1"/>
</dbReference>
<dbReference type="InterPro" id="IPR001270">
    <property type="entry name" value="ClpA/B"/>
</dbReference>
<dbReference type="InterPro" id="IPR017729">
    <property type="entry name" value="ATPase_T6SS_ClpV1"/>
</dbReference>
<reference evidence="9" key="1">
    <citation type="journal article" date="2019" name="Int. J. Syst. Evol. Microbiol.">
        <title>The Global Catalogue of Microorganisms (GCM) 10K type strain sequencing project: providing services to taxonomists for standard genome sequencing and annotation.</title>
        <authorList>
            <consortium name="The Broad Institute Genomics Platform"/>
            <consortium name="The Broad Institute Genome Sequencing Center for Infectious Disease"/>
            <person name="Wu L."/>
            <person name="Ma J."/>
        </authorList>
    </citation>
    <scope>NUCLEOTIDE SEQUENCE [LARGE SCALE GENOMIC DNA]</scope>
    <source>
        <strain evidence="9">KCTC 42424</strain>
    </source>
</reference>
<dbReference type="InterPro" id="IPR027417">
    <property type="entry name" value="P-loop_NTPase"/>
</dbReference>
<evidence type="ECO:0000256" key="5">
    <source>
        <dbReference type="ARBA" id="ARBA00023186"/>
    </source>
</evidence>